<dbReference type="PANTHER" id="PTHR35585:SF3">
    <property type="entry name" value="HEMERYTHRIN-LIKE DOMAIN-CONTAINING PROTEIN"/>
    <property type="match status" value="1"/>
</dbReference>
<dbReference type="Proteomes" id="UP000662466">
    <property type="component" value="Unassembled WGS sequence"/>
</dbReference>
<dbReference type="Proteomes" id="UP000630445">
    <property type="component" value="Unassembled WGS sequence"/>
</dbReference>
<dbReference type="Pfam" id="PF01814">
    <property type="entry name" value="Hemerythrin"/>
    <property type="match status" value="1"/>
</dbReference>
<comment type="caution">
    <text evidence="3">The sequence shown here is derived from an EMBL/GenBank/DDBJ whole genome shotgun (WGS) entry which is preliminary data.</text>
</comment>
<evidence type="ECO:0000313" key="3">
    <source>
        <dbReference type="EMBL" id="KAF7170995.1"/>
    </source>
</evidence>
<proteinExistence type="predicted"/>
<dbReference type="OrthoDB" id="9983919at2759"/>
<evidence type="ECO:0000313" key="5">
    <source>
        <dbReference type="Proteomes" id="UP000662466"/>
    </source>
</evidence>
<evidence type="ECO:0000313" key="4">
    <source>
        <dbReference type="Proteomes" id="UP000630445"/>
    </source>
</evidence>
<sequence>MAIPVRLVRPIPLSIPISRFKPSPFAVRSVSASPIEMVGRIADTIKQDHREIEACYHRIINAKDRDEQTRYQNLFTWELARHSIGEELVVYPAFEKHLPDGIAMAEKDRAEHQIVKEKLKKFQNLDPADSEFTPTIKSLMVDLKEHIEEEETHDMIKLDKVLSHDDSVGLSKSFERTKMFVPTRSHPSAPNRPPYETAVGLMTAPIDQLADLFRKWPHEGQQGPMGHQRPMGH</sequence>
<organism evidence="3 5">
    <name type="scientific">Aspergillus hiratsukae</name>
    <dbReference type="NCBI Taxonomy" id="1194566"/>
    <lineage>
        <taxon>Eukaryota</taxon>
        <taxon>Fungi</taxon>
        <taxon>Dikarya</taxon>
        <taxon>Ascomycota</taxon>
        <taxon>Pezizomycotina</taxon>
        <taxon>Eurotiomycetes</taxon>
        <taxon>Eurotiomycetidae</taxon>
        <taxon>Eurotiales</taxon>
        <taxon>Aspergillaceae</taxon>
        <taxon>Aspergillus</taxon>
        <taxon>Aspergillus subgen. Fumigati</taxon>
    </lineage>
</organism>
<feature type="domain" description="Hemerythrin-like" evidence="1">
    <location>
        <begin position="41"/>
        <end position="152"/>
    </location>
</feature>
<gene>
    <name evidence="2" type="ORF">CNMCM5793_005249</name>
    <name evidence="3" type="ORF">CNMCM6106_005515</name>
</gene>
<dbReference type="EMBL" id="JACBAF010001957">
    <property type="protein sequence ID" value="KAF7170995.1"/>
    <property type="molecule type" value="Genomic_DNA"/>
</dbReference>
<dbReference type="Gene3D" id="1.20.120.520">
    <property type="entry name" value="nmb1532 protein domain like"/>
    <property type="match status" value="1"/>
</dbReference>
<evidence type="ECO:0000313" key="2">
    <source>
        <dbReference type="EMBL" id="KAF7133837.1"/>
    </source>
</evidence>
<evidence type="ECO:0000259" key="1">
    <source>
        <dbReference type="Pfam" id="PF01814"/>
    </source>
</evidence>
<dbReference type="PANTHER" id="PTHR35585">
    <property type="entry name" value="HHE DOMAIN PROTEIN (AFU_ORTHOLOGUE AFUA_4G00730)"/>
    <property type="match status" value="1"/>
</dbReference>
<dbReference type="EMBL" id="JACBAD010001806">
    <property type="protein sequence ID" value="KAF7133837.1"/>
    <property type="molecule type" value="Genomic_DNA"/>
</dbReference>
<name>A0A8H6UYM2_9EURO</name>
<accession>A0A8H6UYM2</accession>
<reference evidence="3" key="1">
    <citation type="submission" date="2020-06" db="EMBL/GenBank/DDBJ databases">
        <title>Draft genome sequences of strains closely related to Aspergillus parafelis and Aspergillus hiratsukae.</title>
        <authorList>
            <person name="Dos Santos R.A.C."/>
            <person name="Rivero-Menendez O."/>
            <person name="Steenwyk J.L."/>
            <person name="Mead M.E."/>
            <person name="Goldman G.H."/>
            <person name="Alastruey-Izquierdo A."/>
            <person name="Rokas A."/>
        </authorList>
    </citation>
    <scope>NUCLEOTIDE SEQUENCE</scope>
    <source>
        <strain evidence="2">CNM-CM5793</strain>
        <strain evidence="3">CNM-CM6106</strain>
    </source>
</reference>
<protein>
    <recommendedName>
        <fullName evidence="1">Hemerythrin-like domain-containing protein</fullName>
    </recommendedName>
</protein>
<keyword evidence="4" id="KW-1185">Reference proteome</keyword>
<dbReference type="InterPro" id="IPR012312">
    <property type="entry name" value="Hemerythrin-like"/>
</dbReference>
<dbReference type="AlphaFoldDB" id="A0A8H6UYM2"/>